<dbReference type="Gene3D" id="2.160.10.10">
    <property type="entry name" value="Hexapeptide repeat proteins"/>
    <property type="match status" value="1"/>
</dbReference>
<dbReference type="CDD" id="cd00761">
    <property type="entry name" value="Glyco_tranf_GTA_type"/>
    <property type="match status" value="1"/>
</dbReference>
<feature type="region of interest" description="Disordered" evidence="1">
    <location>
        <begin position="1"/>
        <end position="32"/>
    </location>
</feature>
<accession>A0ABW2V6P7</accession>
<dbReference type="Gene3D" id="3.90.550.10">
    <property type="entry name" value="Spore Coat Polysaccharide Biosynthesis Protein SpsA, Chain A"/>
    <property type="match status" value="1"/>
</dbReference>
<keyword evidence="3" id="KW-0808">Transferase</keyword>
<protein>
    <submittedName>
        <fullName evidence="3">Glycosyltransferase</fullName>
        <ecNumber evidence="3">2.4.-.-</ecNumber>
    </submittedName>
</protein>
<dbReference type="Proteomes" id="UP001596528">
    <property type="component" value="Unassembled WGS sequence"/>
</dbReference>
<evidence type="ECO:0000256" key="1">
    <source>
        <dbReference type="SAM" id="MobiDB-lite"/>
    </source>
</evidence>
<keyword evidence="3" id="KW-0328">Glycosyltransferase</keyword>
<dbReference type="InterPro" id="IPR001451">
    <property type="entry name" value="Hexapep"/>
</dbReference>
<comment type="caution">
    <text evidence="3">The sequence shown here is derived from an EMBL/GenBank/DDBJ whole genome shotgun (WGS) entry which is preliminary data.</text>
</comment>
<dbReference type="PANTHER" id="PTHR43300:SF11">
    <property type="entry name" value="ACETYLTRANSFERASE RV3034C-RELATED"/>
    <property type="match status" value="1"/>
</dbReference>
<dbReference type="EC" id="2.4.-.-" evidence="3"/>
<dbReference type="PANTHER" id="PTHR43300">
    <property type="entry name" value="ACETYLTRANSFERASE"/>
    <property type="match status" value="1"/>
</dbReference>
<dbReference type="InterPro" id="IPR050179">
    <property type="entry name" value="Trans_hexapeptide_repeat"/>
</dbReference>
<dbReference type="InterPro" id="IPR001173">
    <property type="entry name" value="Glyco_trans_2-like"/>
</dbReference>
<dbReference type="RefSeq" id="WP_138790613.1">
    <property type="nucleotide sequence ID" value="NZ_JBHTGQ010000035.1"/>
</dbReference>
<dbReference type="InterPro" id="IPR011004">
    <property type="entry name" value="Trimer_LpxA-like_sf"/>
</dbReference>
<gene>
    <name evidence="3" type="ORF">ACFQWB_14315</name>
</gene>
<reference evidence="4" key="1">
    <citation type="journal article" date="2019" name="Int. J. Syst. Evol. Microbiol.">
        <title>The Global Catalogue of Microorganisms (GCM) 10K type strain sequencing project: providing services to taxonomists for standard genome sequencing and annotation.</title>
        <authorList>
            <consortium name="The Broad Institute Genomics Platform"/>
            <consortium name="The Broad Institute Genome Sequencing Center for Infectious Disease"/>
            <person name="Wu L."/>
            <person name="Ma J."/>
        </authorList>
    </citation>
    <scope>NUCLEOTIDE SEQUENCE [LARGE SCALE GENOMIC DNA]</scope>
    <source>
        <strain evidence="4">JCM 18657</strain>
    </source>
</reference>
<name>A0ABW2V6P7_9BACL</name>
<dbReference type="Pfam" id="PF00132">
    <property type="entry name" value="Hexapep"/>
    <property type="match status" value="1"/>
</dbReference>
<evidence type="ECO:0000313" key="3">
    <source>
        <dbReference type="EMBL" id="MFC7751095.1"/>
    </source>
</evidence>
<dbReference type="Pfam" id="PF00535">
    <property type="entry name" value="Glycos_transf_2"/>
    <property type="match status" value="1"/>
</dbReference>
<evidence type="ECO:0000313" key="4">
    <source>
        <dbReference type="Proteomes" id="UP001596528"/>
    </source>
</evidence>
<dbReference type="SUPFAM" id="SSF53448">
    <property type="entry name" value="Nucleotide-diphospho-sugar transferases"/>
    <property type="match status" value="1"/>
</dbReference>
<evidence type="ECO:0000259" key="2">
    <source>
        <dbReference type="Pfam" id="PF00535"/>
    </source>
</evidence>
<dbReference type="GO" id="GO:0016757">
    <property type="term" value="F:glycosyltransferase activity"/>
    <property type="evidence" value="ECO:0007669"/>
    <property type="project" value="UniProtKB-KW"/>
</dbReference>
<dbReference type="SUPFAM" id="SSF51161">
    <property type="entry name" value="Trimeric LpxA-like enzymes"/>
    <property type="match status" value="1"/>
</dbReference>
<sequence>MSGNKTERPDEGRRRPEDGEKENGRTEQPQPKFYRFGANTIIQQGCQLHGTEEMSIGNGVFVRTGCWFNVVTKVTGERPKIIIGDGCQFNKGVSISAANRIVLERFSLYGSNTFIVDTQHEYRRIGIPVLYQGITETNGETVVGEGAWIGANCLISGGVRIGKGSVIGANSVVIRNIPDYSVAVGAPAKVIKMFDTAAADWIDVRGPDEVEAVLRRRRKQPVLSICIPTYNRASDLRRCLDSIFAQIGDCSLIEVCVSDNASPDGTPEVTAEFAARYPNFRHWRNGSNIGAERNILKLLDEARGMYVKLQGDDDFFVDLTVLPLMNIAHTHRNCPVIFIDVLSDSRQVETFEGLDAFLQQASVAAGFLSSVMIRRESYEQIGDKTKFIGTGFNHIYLQYELLRQNPRFCVVRSPIFNYADNPPSGYNFAQYFIAGYLSILRHFEPYGLSADAIRQEKARMLQTTVLPWYKRIVDERLGTDLTGFEEIFIEHYKDEPYCDSVLNWLRSVRQGPS</sequence>
<dbReference type="InterPro" id="IPR029044">
    <property type="entry name" value="Nucleotide-diphossugar_trans"/>
</dbReference>
<feature type="domain" description="Glycosyltransferase 2-like" evidence="2">
    <location>
        <begin position="224"/>
        <end position="333"/>
    </location>
</feature>
<dbReference type="EMBL" id="JBHTGQ010000035">
    <property type="protein sequence ID" value="MFC7751095.1"/>
    <property type="molecule type" value="Genomic_DNA"/>
</dbReference>
<proteinExistence type="predicted"/>
<dbReference type="CDD" id="cd04647">
    <property type="entry name" value="LbH_MAT_like"/>
    <property type="match status" value="1"/>
</dbReference>
<organism evidence="3 4">
    <name type="scientific">Paenibacillus thermoaerophilus</name>
    <dbReference type="NCBI Taxonomy" id="1215385"/>
    <lineage>
        <taxon>Bacteria</taxon>
        <taxon>Bacillati</taxon>
        <taxon>Bacillota</taxon>
        <taxon>Bacilli</taxon>
        <taxon>Bacillales</taxon>
        <taxon>Paenibacillaceae</taxon>
        <taxon>Paenibacillus</taxon>
    </lineage>
</organism>
<feature type="compositionally biased region" description="Basic and acidic residues" evidence="1">
    <location>
        <begin position="1"/>
        <end position="25"/>
    </location>
</feature>
<keyword evidence="4" id="KW-1185">Reference proteome</keyword>